<dbReference type="Proteomes" id="UP001177021">
    <property type="component" value="Unassembled WGS sequence"/>
</dbReference>
<name>A0ACB0INW6_TRIPR</name>
<proteinExistence type="predicted"/>
<comment type="caution">
    <text evidence="1">The sequence shown here is derived from an EMBL/GenBank/DDBJ whole genome shotgun (WGS) entry which is preliminary data.</text>
</comment>
<protein>
    <submittedName>
        <fullName evidence="1">Uncharacterized protein</fullName>
    </submittedName>
</protein>
<organism evidence="1 2">
    <name type="scientific">Trifolium pratense</name>
    <name type="common">Red clover</name>
    <dbReference type="NCBI Taxonomy" id="57577"/>
    <lineage>
        <taxon>Eukaryota</taxon>
        <taxon>Viridiplantae</taxon>
        <taxon>Streptophyta</taxon>
        <taxon>Embryophyta</taxon>
        <taxon>Tracheophyta</taxon>
        <taxon>Spermatophyta</taxon>
        <taxon>Magnoliopsida</taxon>
        <taxon>eudicotyledons</taxon>
        <taxon>Gunneridae</taxon>
        <taxon>Pentapetalae</taxon>
        <taxon>rosids</taxon>
        <taxon>fabids</taxon>
        <taxon>Fabales</taxon>
        <taxon>Fabaceae</taxon>
        <taxon>Papilionoideae</taxon>
        <taxon>50 kb inversion clade</taxon>
        <taxon>NPAAA clade</taxon>
        <taxon>Hologalegina</taxon>
        <taxon>IRL clade</taxon>
        <taxon>Trifolieae</taxon>
        <taxon>Trifolium</taxon>
    </lineage>
</organism>
<evidence type="ECO:0000313" key="2">
    <source>
        <dbReference type="Proteomes" id="UP001177021"/>
    </source>
</evidence>
<sequence length="207" mass="23311">MASNSLKRPRLVTSQLATYDDFDDDVVDVKGPARLSNVLVSCKVSQFINANKKKFKAVSGDDDLPQRDGFGERRRKYESRVLAGTGITTEDNNSDDNDFYKQVEKLRAAKLAAKAETYSRKSAGVSWPEETADGKRQINSQMLKNRGLTRSRNKAKRNPRKNYKLKHQKAVKNRKGQVQSIRIPTGPYGGESTGINDKISRSIRFKN</sequence>
<gene>
    <name evidence="1" type="ORF">MILVUS5_LOCUS4690</name>
</gene>
<evidence type="ECO:0000313" key="1">
    <source>
        <dbReference type="EMBL" id="CAJ2633624.1"/>
    </source>
</evidence>
<reference evidence="1" key="1">
    <citation type="submission" date="2023-10" db="EMBL/GenBank/DDBJ databases">
        <authorList>
            <person name="Rodriguez Cubillos JULIANA M."/>
            <person name="De Vega J."/>
        </authorList>
    </citation>
    <scope>NUCLEOTIDE SEQUENCE</scope>
</reference>
<keyword evidence="2" id="KW-1185">Reference proteome</keyword>
<accession>A0ACB0INW6</accession>
<dbReference type="EMBL" id="CASHSV030000002">
    <property type="protein sequence ID" value="CAJ2633624.1"/>
    <property type="molecule type" value="Genomic_DNA"/>
</dbReference>